<evidence type="ECO:0000256" key="6">
    <source>
        <dbReference type="ARBA" id="ARBA00022692"/>
    </source>
</evidence>
<evidence type="ECO:0000313" key="12">
    <source>
        <dbReference type="Proteomes" id="UP000219482"/>
    </source>
</evidence>
<feature type="transmembrane region" description="Helical" evidence="9">
    <location>
        <begin position="151"/>
        <end position="169"/>
    </location>
</feature>
<feature type="transmembrane region" description="Helical" evidence="9">
    <location>
        <begin position="268"/>
        <end position="290"/>
    </location>
</feature>
<dbReference type="PANTHER" id="PTHR43470">
    <property type="entry name" value="PHOSPHATE TRANSPORT SYSTEM PERMEASE PROTEIN PSTA-RELATED"/>
    <property type="match status" value="1"/>
</dbReference>
<keyword evidence="4" id="KW-0813">Transport</keyword>
<feature type="transmembrane region" description="Helical" evidence="9">
    <location>
        <begin position="25"/>
        <end position="51"/>
    </location>
</feature>
<dbReference type="InterPro" id="IPR005672">
    <property type="entry name" value="Phosphate_PstA"/>
</dbReference>
<evidence type="ECO:0000256" key="8">
    <source>
        <dbReference type="ARBA" id="ARBA00023136"/>
    </source>
</evidence>
<dbReference type="NCBIfam" id="TIGR00974">
    <property type="entry name" value="3a0107s02c"/>
    <property type="match status" value="1"/>
</dbReference>
<keyword evidence="7 9" id="KW-1133">Transmembrane helix</keyword>
<dbReference type="InterPro" id="IPR000515">
    <property type="entry name" value="MetI-like"/>
</dbReference>
<dbReference type="GO" id="GO:0005886">
    <property type="term" value="C:plasma membrane"/>
    <property type="evidence" value="ECO:0007669"/>
    <property type="project" value="UniProtKB-SubCell"/>
</dbReference>
<dbReference type="InterPro" id="IPR035906">
    <property type="entry name" value="MetI-like_sf"/>
</dbReference>
<evidence type="ECO:0000256" key="3">
    <source>
        <dbReference type="ARBA" id="ARBA00007069"/>
    </source>
</evidence>
<feature type="transmembrane region" description="Helical" evidence="9">
    <location>
        <begin position="220"/>
        <end position="238"/>
    </location>
</feature>
<accession>A0A286GHC6</accession>
<name>A0A286GHC6_9ACTN</name>
<comment type="similarity">
    <text evidence="3 9">Belongs to the binding-protein-dependent transport system permease family. CysTW subfamily.</text>
</comment>
<dbReference type="PROSITE" id="PS50928">
    <property type="entry name" value="ABC_TM1"/>
    <property type="match status" value="1"/>
</dbReference>
<comment type="function">
    <text evidence="1">Part of the binding-protein-dependent transport system for phosphate; probably responsible for the translocation of the substrate across the membrane.</text>
</comment>
<dbReference type="GO" id="GO:0005315">
    <property type="term" value="F:phosphate transmembrane transporter activity"/>
    <property type="evidence" value="ECO:0007669"/>
    <property type="project" value="InterPro"/>
</dbReference>
<evidence type="ECO:0000313" key="11">
    <source>
        <dbReference type="EMBL" id="SOD94394.1"/>
    </source>
</evidence>
<dbReference type="RefSeq" id="WP_097182546.1">
    <property type="nucleotide sequence ID" value="NZ_OCNK01000001.1"/>
</dbReference>
<keyword evidence="8 9" id="KW-0472">Membrane</keyword>
<feature type="transmembrane region" description="Helical" evidence="9">
    <location>
        <begin position="78"/>
        <end position="105"/>
    </location>
</feature>
<feature type="transmembrane region" description="Helical" evidence="9">
    <location>
        <begin position="126"/>
        <end position="145"/>
    </location>
</feature>
<dbReference type="Pfam" id="PF00528">
    <property type="entry name" value="BPD_transp_1"/>
    <property type="match status" value="1"/>
</dbReference>
<evidence type="ECO:0000256" key="5">
    <source>
        <dbReference type="ARBA" id="ARBA00022475"/>
    </source>
</evidence>
<dbReference type="EMBL" id="OCNK01000001">
    <property type="protein sequence ID" value="SOD94394.1"/>
    <property type="molecule type" value="Genomic_DNA"/>
</dbReference>
<evidence type="ECO:0000256" key="1">
    <source>
        <dbReference type="ARBA" id="ARBA00003510"/>
    </source>
</evidence>
<gene>
    <name evidence="11" type="ORF">SAMN06272739_0755</name>
</gene>
<protein>
    <recommendedName>
        <fullName evidence="9">Phosphate transport system permease protein PstA</fullName>
    </recommendedName>
</protein>
<evidence type="ECO:0000259" key="10">
    <source>
        <dbReference type="PROSITE" id="PS50928"/>
    </source>
</evidence>
<dbReference type="Proteomes" id="UP000219482">
    <property type="component" value="Unassembled WGS sequence"/>
</dbReference>
<dbReference type="OrthoDB" id="9775069at2"/>
<keyword evidence="5 9" id="KW-1003">Cell membrane</keyword>
<dbReference type="SUPFAM" id="SSF161098">
    <property type="entry name" value="MetI-like"/>
    <property type="match status" value="1"/>
</dbReference>
<dbReference type="GO" id="GO:0035435">
    <property type="term" value="P:phosphate ion transmembrane transport"/>
    <property type="evidence" value="ECO:0007669"/>
    <property type="project" value="InterPro"/>
</dbReference>
<keyword evidence="12" id="KW-1185">Reference proteome</keyword>
<evidence type="ECO:0000256" key="9">
    <source>
        <dbReference type="RuleBase" id="RU363043"/>
    </source>
</evidence>
<sequence length="298" mass="31689">MATIGQLATRPLKAQGNSEKSPASMVFLVALWVAVTFAILTLVILLVTSFMDALPRLDGGLFTNYSSQVSPETAGARAAIIGSLWVIGATAIMAIPLGIAAAIYLEEFANPVRWYNRLIEVNLQNLAAVPAIVYGMLTAGLALTIGLRRGVVLAGAIALALLILPVIIITTREALRSVPAEIRQGSLALGATQLQTVWRQTLPSAVPGIATGTILALSRALGEAAPLLLLGGLVFIRYDPDGLFSGFTTLPIQIFNWAGQPQVEFQEVAAAAIIVLLGMLLLMNALAIVIRNRFQRRW</sequence>
<evidence type="ECO:0000256" key="4">
    <source>
        <dbReference type="ARBA" id="ARBA00022448"/>
    </source>
</evidence>
<dbReference type="CDD" id="cd06261">
    <property type="entry name" value="TM_PBP2"/>
    <property type="match status" value="1"/>
</dbReference>
<evidence type="ECO:0000256" key="7">
    <source>
        <dbReference type="ARBA" id="ARBA00022989"/>
    </source>
</evidence>
<comment type="subcellular location">
    <subcellularLocation>
        <location evidence="2 9">Cell membrane</location>
        <topology evidence="2 9">Multi-pass membrane protein</topology>
    </subcellularLocation>
</comment>
<proteinExistence type="inferred from homology"/>
<dbReference type="Gene3D" id="1.10.3720.10">
    <property type="entry name" value="MetI-like"/>
    <property type="match status" value="1"/>
</dbReference>
<reference evidence="12" key="1">
    <citation type="submission" date="2017-09" db="EMBL/GenBank/DDBJ databases">
        <authorList>
            <person name="Varghese N."/>
            <person name="Submissions S."/>
        </authorList>
    </citation>
    <scope>NUCLEOTIDE SEQUENCE [LARGE SCALE GENOMIC DNA]</scope>
    <source>
        <strain evidence="12">DSM 44270</strain>
    </source>
</reference>
<evidence type="ECO:0000256" key="2">
    <source>
        <dbReference type="ARBA" id="ARBA00004651"/>
    </source>
</evidence>
<organism evidence="11 12">
    <name type="scientific">Blastococcus haudaquaticus</name>
    <dbReference type="NCBI Taxonomy" id="1938745"/>
    <lineage>
        <taxon>Bacteria</taxon>
        <taxon>Bacillati</taxon>
        <taxon>Actinomycetota</taxon>
        <taxon>Actinomycetes</taxon>
        <taxon>Geodermatophilales</taxon>
        <taxon>Geodermatophilaceae</taxon>
        <taxon>Blastococcus</taxon>
    </lineage>
</organism>
<dbReference type="PANTHER" id="PTHR43470:SF5">
    <property type="entry name" value="PHOSPHATE TRANSPORT SYSTEM PERMEASE PROTEIN PSTA"/>
    <property type="match status" value="1"/>
</dbReference>
<keyword evidence="6 9" id="KW-0812">Transmembrane</keyword>
<dbReference type="AlphaFoldDB" id="A0A286GHC6"/>
<feature type="domain" description="ABC transmembrane type-1" evidence="10">
    <location>
        <begin position="80"/>
        <end position="287"/>
    </location>
</feature>